<dbReference type="InterPro" id="IPR036259">
    <property type="entry name" value="MFS_trans_sf"/>
</dbReference>
<dbReference type="GO" id="GO:0046943">
    <property type="term" value="F:carboxylic acid transmembrane transporter activity"/>
    <property type="evidence" value="ECO:0007669"/>
    <property type="project" value="TreeGrafter"/>
</dbReference>
<feature type="transmembrane region" description="Helical" evidence="6">
    <location>
        <begin position="215"/>
        <end position="236"/>
    </location>
</feature>
<keyword evidence="3 6" id="KW-0812">Transmembrane</keyword>
<accession>A0A1I3DVW6</accession>
<dbReference type="Proteomes" id="UP000198668">
    <property type="component" value="Unassembled WGS sequence"/>
</dbReference>
<evidence type="ECO:0000256" key="4">
    <source>
        <dbReference type="ARBA" id="ARBA00022989"/>
    </source>
</evidence>
<dbReference type="EMBL" id="FOQE01000055">
    <property type="protein sequence ID" value="SFH90870.1"/>
    <property type="molecule type" value="Genomic_DNA"/>
</dbReference>
<dbReference type="PANTHER" id="PTHR23508">
    <property type="entry name" value="CARBOXYLIC ACID TRANSPORTER PROTEIN HOMOLOG"/>
    <property type="match status" value="1"/>
</dbReference>
<keyword evidence="5 6" id="KW-0472">Membrane</keyword>
<dbReference type="GO" id="GO:0005886">
    <property type="term" value="C:plasma membrane"/>
    <property type="evidence" value="ECO:0007669"/>
    <property type="project" value="UniProtKB-SubCell"/>
</dbReference>
<evidence type="ECO:0000313" key="9">
    <source>
        <dbReference type="Proteomes" id="UP000198668"/>
    </source>
</evidence>
<gene>
    <name evidence="8" type="ORF">SAMN04489868_1552</name>
</gene>
<evidence type="ECO:0000256" key="6">
    <source>
        <dbReference type="SAM" id="Phobius"/>
    </source>
</evidence>
<dbReference type="InterPro" id="IPR020846">
    <property type="entry name" value="MFS_dom"/>
</dbReference>
<feature type="transmembrane region" description="Helical" evidence="6">
    <location>
        <begin position="309"/>
        <end position="330"/>
    </location>
</feature>
<dbReference type="PANTHER" id="PTHR23508:SF10">
    <property type="entry name" value="CARBOXYLIC ACID TRANSPORTER PROTEIN HOMOLOG"/>
    <property type="match status" value="1"/>
</dbReference>
<dbReference type="Gene3D" id="1.20.1250.20">
    <property type="entry name" value="MFS general substrate transporter like domains"/>
    <property type="match status" value="1"/>
</dbReference>
<proteinExistence type="predicted"/>
<comment type="subcellular location">
    <subcellularLocation>
        <location evidence="1">Cell membrane</location>
        <topology evidence="1">Multi-pass membrane protein</topology>
    </subcellularLocation>
</comment>
<feature type="transmembrane region" description="Helical" evidence="6">
    <location>
        <begin position="82"/>
        <end position="102"/>
    </location>
</feature>
<evidence type="ECO:0000256" key="5">
    <source>
        <dbReference type="ARBA" id="ARBA00023136"/>
    </source>
</evidence>
<organism evidence="8 9">
    <name type="scientific">Pisciglobus halotolerans</name>
    <dbReference type="NCBI Taxonomy" id="745365"/>
    <lineage>
        <taxon>Bacteria</taxon>
        <taxon>Bacillati</taxon>
        <taxon>Bacillota</taxon>
        <taxon>Bacilli</taxon>
        <taxon>Lactobacillales</taxon>
        <taxon>Carnobacteriaceae</taxon>
    </lineage>
</organism>
<feature type="transmembrane region" description="Helical" evidence="6">
    <location>
        <begin position="256"/>
        <end position="277"/>
    </location>
</feature>
<evidence type="ECO:0000313" key="8">
    <source>
        <dbReference type="EMBL" id="SFH90870.1"/>
    </source>
</evidence>
<dbReference type="SUPFAM" id="SSF103473">
    <property type="entry name" value="MFS general substrate transporter"/>
    <property type="match status" value="1"/>
</dbReference>
<reference evidence="8 9" key="1">
    <citation type="submission" date="2016-10" db="EMBL/GenBank/DDBJ databases">
        <authorList>
            <person name="de Groot N.N."/>
        </authorList>
    </citation>
    <scope>NUCLEOTIDE SEQUENCE [LARGE SCALE GENOMIC DNA]</scope>
    <source>
        <strain evidence="8 9">DSM 27630</strain>
    </source>
</reference>
<feature type="transmembrane region" description="Helical" evidence="6">
    <location>
        <begin position="140"/>
        <end position="162"/>
    </location>
</feature>
<evidence type="ECO:0000256" key="2">
    <source>
        <dbReference type="ARBA" id="ARBA00022448"/>
    </source>
</evidence>
<feature type="domain" description="Major facilitator superfamily (MFS) profile" evidence="7">
    <location>
        <begin position="13"/>
        <end position="396"/>
    </location>
</feature>
<dbReference type="RefSeq" id="WP_092093710.1">
    <property type="nucleotide sequence ID" value="NZ_FOQE01000055.1"/>
</dbReference>
<keyword evidence="2" id="KW-0813">Transport</keyword>
<evidence type="ECO:0000256" key="1">
    <source>
        <dbReference type="ARBA" id="ARBA00004651"/>
    </source>
</evidence>
<feature type="transmembrane region" description="Helical" evidence="6">
    <location>
        <begin position="168"/>
        <end position="186"/>
    </location>
</feature>
<keyword evidence="9" id="KW-1185">Reference proteome</keyword>
<keyword evidence="4 6" id="KW-1133">Transmembrane helix</keyword>
<feature type="transmembrane region" description="Helical" evidence="6">
    <location>
        <begin position="284"/>
        <end position="303"/>
    </location>
</feature>
<dbReference type="Pfam" id="PF07690">
    <property type="entry name" value="MFS_1"/>
    <property type="match status" value="1"/>
</dbReference>
<protein>
    <submittedName>
        <fullName evidence="8">Predicted arabinose efflux permease, MFS family</fullName>
    </submittedName>
</protein>
<evidence type="ECO:0000259" key="7">
    <source>
        <dbReference type="PROSITE" id="PS50850"/>
    </source>
</evidence>
<feature type="transmembrane region" description="Helical" evidence="6">
    <location>
        <begin position="51"/>
        <end position="70"/>
    </location>
</feature>
<dbReference type="AlphaFoldDB" id="A0A1I3DVW6"/>
<dbReference type="PROSITE" id="PS50850">
    <property type="entry name" value="MFS"/>
    <property type="match status" value="1"/>
</dbReference>
<evidence type="ECO:0000256" key="3">
    <source>
        <dbReference type="ARBA" id="ARBA00022692"/>
    </source>
</evidence>
<feature type="transmembrane region" description="Helical" evidence="6">
    <location>
        <begin position="371"/>
        <end position="392"/>
    </location>
</feature>
<feature type="transmembrane region" description="Helical" evidence="6">
    <location>
        <begin position="12"/>
        <end position="39"/>
    </location>
</feature>
<dbReference type="OrthoDB" id="9787026at2"/>
<name>A0A1I3DVW6_9LACT</name>
<sequence length="410" mass="43880">MASTTTPNNKKKALIAALAGSGMDDLNVMFLSFALSSIITDLGITGAQGGFISTITNIGMLLGGLVFGVLSDRKGNVKLFKWSILIFSLATAALFFVHSFFWICVLRFIAGVGAGGEYGIAMSIIAKVTPPEKLGVMSSWNGVAGQLGSIAAALLAGAMIPIFGWRGLFLFGLIPIGLVLWLHLSVDGDFELMASPEEIHREKPSLKELFKTKELTRTTLSLMFMTTVQIAGYFGLMNWLPSILQQRIGLSVTSSSLWMVVTIIGMSTGMLTFGRLLDKFGPRGIFTIFLIVSAASVFLFVYADSQLTLLFGGAFVGFFVNGMFPGYGVVVSQLYPSRIHSIANNAVLNVGRAVGGFSSLAIGFLMDHYSLLVVMGSLSILYLSSLVIMLTIPGLKKNAYPAVRTNATKA</sequence>
<dbReference type="InterPro" id="IPR011701">
    <property type="entry name" value="MFS"/>
</dbReference>